<feature type="binding site" evidence="2">
    <location>
        <position position="10"/>
    </location>
    <ligand>
        <name>Fe cation</name>
        <dbReference type="ChEBI" id="CHEBI:24875"/>
        <label>1</label>
    </ligand>
</feature>
<dbReference type="Gene3D" id="3.60.21.10">
    <property type="match status" value="1"/>
</dbReference>
<dbReference type="Pfam" id="PF13277">
    <property type="entry name" value="YmdB"/>
    <property type="match status" value="1"/>
</dbReference>
<accession>A0A968KSV3</accession>
<dbReference type="GO" id="GO:0046872">
    <property type="term" value="F:metal ion binding"/>
    <property type="evidence" value="ECO:0007669"/>
    <property type="project" value="UniProtKB-KW"/>
</dbReference>
<dbReference type="SUPFAM" id="SSF56300">
    <property type="entry name" value="Metallo-dependent phosphatases"/>
    <property type="match status" value="1"/>
</dbReference>
<feature type="active site" description="Proton donor" evidence="1">
    <location>
        <position position="70"/>
    </location>
</feature>
<dbReference type="InterPro" id="IPR029052">
    <property type="entry name" value="Metallo-depent_PP-like"/>
</dbReference>
<organism evidence="3 4">
    <name type="scientific">Entomospira nematocerorum</name>
    <dbReference type="NCBI Taxonomy" id="2719987"/>
    <lineage>
        <taxon>Bacteria</taxon>
        <taxon>Pseudomonadati</taxon>
        <taxon>Spirochaetota</taxon>
        <taxon>Spirochaetia</taxon>
        <taxon>Spirochaetales</taxon>
        <taxon>Spirochaetaceae</taxon>
        <taxon>Entomospira</taxon>
    </lineage>
</organism>
<evidence type="ECO:0000256" key="1">
    <source>
        <dbReference type="PIRSR" id="PIRSR004789-50"/>
    </source>
</evidence>
<keyword evidence="2" id="KW-0479">Metal-binding</keyword>
<dbReference type="Proteomes" id="UP000752013">
    <property type="component" value="Unassembled WGS sequence"/>
</dbReference>
<dbReference type="RefSeq" id="WP_167703234.1">
    <property type="nucleotide sequence ID" value="NZ_CP118168.1"/>
</dbReference>
<feature type="binding site" evidence="2">
    <location>
        <position position="155"/>
    </location>
    <ligand>
        <name>Fe cation</name>
        <dbReference type="ChEBI" id="CHEBI:24875"/>
        <label>2</label>
    </ligand>
</feature>
<feature type="binding site" evidence="2">
    <location>
        <position position="182"/>
    </location>
    <ligand>
        <name>Fe cation</name>
        <dbReference type="ChEBI" id="CHEBI:24875"/>
        <label>1</label>
    </ligand>
</feature>
<dbReference type="EMBL" id="JAATLK010000001">
    <property type="protein sequence ID" value="NIZ46786.1"/>
    <property type="molecule type" value="Genomic_DNA"/>
</dbReference>
<protein>
    <submittedName>
        <fullName evidence="3">TIGR00282 family metallophosphoesterase</fullName>
    </submittedName>
</protein>
<name>A0A968KSV3_9SPIO</name>
<dbReference type="NCBIfam" id="TIGR00282">
    <property type="entry name" value="TIGR00282 family metallophosphoesterase"/>
    <property type="match status" value="1"/>
</dbReference>
<dbReference type="PANTHER" id="PTHR36303:SF1">
    <property type="entry name" value="2',3'-CYCLIC-NUCLEOTIDE 2'-PHOSPHODIESTERASE"/>
    <property type="match status" value="1"/>
</dbReference>
<dbReference type="InterPro" id="IPR005235">
    <property type="entry name" value="YmdB-like"/>
</dbReference>
<feature type="binding site" evidence="2">
    <location>
        <position position="69"/>
    </location>
    <ligand>
        <name>Fe cation</name>
        <dbReference type="ChEBI" id="CHEBI:24875"/>
        <label>2</label>
    </ligand>
</feature>
<reference evidence="3" key="1">
    <citation type="submission" date="2020-03" db="EMBL/GenBank/DDBJ databases">
        <title>Spirochaetal bacteria isolated from arthropods constitute a novel genus Entomospira genus novum within the order Spirochaetales.</title>
        <authorList>
            <person name="Grana-Miraglia L."/>
            <person name="Sikutova S."/>
            <person name="Fingerle V."/>
            <person name="Sing A."/>
            <person name="Castillo-Ramirez S."/>
            <person name="Margos G."/>
            <person name="Rudolf I."/>
        </authorList>
    </citation>
    <scope>NUCLEOTIDE SEQUENCE</scope>
    <source>
        <strain evidence="3">BR208</strain>
    </source>
</reference>
<feature type="binding site" evidence="2">
    <location>
        <position position="41"/>
    </location>
    <ligand>
        <name>Fe cation</name>
        <dbReference type="ChEBI" id="CHEBI:24875"/>
        <label>2</label>
    </ligand>
</feature>
<evidence type="ECO:0000313" key="4">
    <source>
        <dbReference type="Proteomes" id="UP000752013"/>
    </source>
</evidence>
<comment type="caution">
    <text evidence="3">The sequence shown here is derived from an EMBL/GenBank/DDBJ whole genome shotgun (WGS) entry which is preliminary data.</text>
</comment>
<dbReference type="AlphaFoldDB" id="A0A968KSV3"/>
<sequence>MQLKTLMIGDIVGQVGLRRLFYSLSTLRKHYSPDLIIVNGENANAGFGILPEQAQLIFQQGVDVITSGNHIWQQEEQLIPYWQQEKRLLRPENYPDPAPGQGYIILEKKGHKIAVINLQGRQLMPHIVDNPLITLKSLINRLKKEHISQIFVDFHAELVTEKEIMAYQFDGKITAIVGTHTHTPTLDHKILPKQTAYVSDLGMVGAIPSIIGGNIELSLQKALSQIPYKPEVAESDSSLLCGLLILSDTTGKAIKIERIIE</sequence>
<dbReference type="PANTHER" id="PTHR36303">
    <property type="entry name" value="2',3'-CYCLIC-NUCLEOTIDE 2'-PHOSPHODIESTERASE"/>
    <property type="match status" value="1"/>
</dbReference>
<feature type="binding site" evidence="2">
    <location>
        <position position="42"/>
    </location>
    <ligand>
        <name>Fe cation</name>
        <dbReference type="ChEBI" id="CHEBI:24875"/>
        <label>1</label>
    </ligand>
</feature>
<gene>
    <name evidence="3" type="ORF">HCT46_02470</name>
</gene>
<feature type="binding site" evidence="2">
    <location>
        <position position="180"/>
    </location>
    <ligand>
        <name>Fe cation</name>
        <dbReference type="ChEBI" id="CHEBI:24875"/>
        <label>2</label>
    </ligand>
</feature>
<proteinExistence type="predicted"/>
<keyword evidence="4" id="KW-1185">Reference proteome</keyword>
<dbReference type="PIRSF" id="PIRSF004789">
    <property type="entry name" value="DR1281"/>
    <property type="match status" value="1"/>
</dbReference>
<dbReference type="GO" id="GO:0004113">
    <property type="term" value="F:2',3'-cyclic-nucleotide 3'-phosphodiesterase activity"/>
    <property type="evidence" value="ECO:0007669"/>
    <property type="project" value="TreeGrafter"/>
</dbReference>
<feature type="binding site" evidence="2">
    <location>
        <position position="41"/>
    </location>
    <ligand>
        <name>Fe cation</name>
        <dbReference type="ChEBI" id="CHEBI:24875"/>
        <label>1</label>
    </ligand>
</feature>
<evidence type="ECO:0000313" key="3">
    <source>
        <dbReference type="EMBL" id="NIZ46786.1"/>
    </source>
</evidence>
<evidence type="ECO:0000256" key="2">
    <source>
        <dbReference type="PIRSR" id="PIRSR004789-51"/>
    </source>
</evidence>